<evidence type="ECO:0000256" key="1">
    <source>
        <dbReference type="ARBA" id="ARBA00004167"/>
    </source>
</evidence>
<dbReference type="AlphaFoldDB" id="A0A8T0NL09"/>
<dbReference type="EMBL" id="CM029053">
    <property type="protein sequence ID" value="KAG2549578.1"/>
    <property type="molecule type" value="Genomic_DNA"/>
</dbReference>
<dbReference type="PROSITE" id="PS50089">
    <property type="entry name" value="ZF_RING_2"/>
    <property type="match status" value="1"/>
</dbReference>
<evidence type="ECO:0000256" key="6">
    <source>
        <dbReference type="ARBA" id="ARBA00022833"/>
    </source>
</evidence>
<evidence type="ECO:0000256" key="7">
    <source>
        <dbReference type="ARBA" id="ARBA00022989"/>
    </source>
</evidence>
<keyword evidence="4" id="KW-0479">Metal-binding</keyword>
<gene>
    <name evidence="13" type="ORF">PVAP13_9KG244800</name>
</gene>
<keyword evidence="5 9" id="KW-0863">Zinc-finger</keyword>
<evidence type="ECO:0000256" key="4">
    <source>
        <dbReference type="ARBA" id="ARBA00022723"/>
    </source>
</evidence>
<dbReference type="Pfam" id="PF25993">
    <property type="entry name" value="zf-B_box_ZFPL1"/>
    <property type="match status" value="1"/>
</dbReference>
<evidence type="ECO:0000313" key="13">
    <source>
        <dbReference type="EMBL" id="KAG2549578.1"/>
    </source>
</evidence>
<evidence type="ECO:0000256" key="9">
    <source>
        <dbReference type="PROSITE-ProRule" id="PRU00175"/>
    </source>
</evidence>
<feature type="transmembrane region" description="Helical" evidence="11">
    <location>
        <begin position="349"/>
        <end position="367"/>
    </location>
</feature>
<evidence type="ECO:0000256" key="10">
    <source>
        <dbReference type="SAM" id="MobiDB-lite"/>
    </source>
</evidence>
<reference evidence="13" key="1">
    <citation type="submission" date="2020-05" db="EMBL/GenBank/DDBJ databases">
        <title>WGS assembly of Panicum virgatum.</title>
        <authorList>
            <person name="Lovell J.T."/>
            <person name="Jenkins J."/>
            <person name="Shu S."/>
            <person name="Juenger T.E."/>
            <person name="Schmutz J."/>
        </authorList>
    </citation>
    <scope>NUCLEOTIDE SEQUENCE</scope>
    <source>
        <strain evidence="13">AP13</strain>
    </source>
</reference>
<feature type="compositionally biased region" description="Basic and acidic residues" evidence="10">
    <location>
        <begin position="326"/>
        <end position="344"/>
    </location>
</feature>
<dbReference type="SUPFAM" id="SSF57850">
    <property type="entry name" value="RING/U-box"/>
    <property type="match status" value="1"/>
</dbReference>
<evidence type="ECO:0000259" key="12">
    <source>
        <dbReference type="PROSITE" id="PS50089"/>
    </source>
</evidence>
<dbReference type="Pfam" id="PF25998">
    <property type="entry name" value="U-box_ZFPL1"/>
    <property type="match status" value="1"/>
</dbReference>
<sequence length="384" mass="42257">MLGSTLGHFVEHRSCLLVADVLAVFWDLFGATRVYCFVHQVPVCGECICFPEHQLCVVKNYAEWVVNSDYDWPQHCSSCNSVLKAGSEETTRLGCLHVMHTKCLISHIQSFPTQTAPAGYVCPSCSTPIWPPSSIKDTGSRLHAKLKEAIIQTGLEKNVFGNHFVTISKADTRTPPAFASDPLKHLSSSGDRESNGASIISSAQDASLPSTLHSAMYTSASLGSGTPIHIEPEIVEIEGPSPVITQFPEQESNFIRSPSPHGPGAMTRKGVTSVDRQNSEISYYADDEDGNRKKYTKRGTFRHRILRMLLPFWSSALPTLPVTAPSKKESDGPEGRPRQRSSRMDPTKILLAMAILACIATMGILYYRLSQRSLSESFVEDEIQ</sequence>
<keyword evidence="3 11" id="KW-0812">Transmembrane</keyword>
<dbReference type="InterPro" id="IPR013083">
    <property type="entry name" value="Znf_RING/FYVE/PHD"/>
</dbReference>
<dbReference type="Gene3D" id="3.30.40.10">
    <property type="entry name" value="Zinc/RING finger domain, C3HC4 (zinc finger)"/>
    <property type="match status" value="1"/>
</dbReference>
<feature type="domain" description="RING-type" evidence="12">
    <location>
        <begin position="76"/>
        <end position="126"/>
    </location>
</feature>
<evidence type="ECO:0000256" key="2">
    <source>
        <dbReference type="ARBA" id="ARBA00005561"/>
    </source>
</evidence>
<feature type="region of interest" description="Disordered" evidence="10">
    <location>
        <begin position="254"/>
        <end position="273"/>
    </location>
</feature>
<keyword evidence="6" id="KW-0862">Zinc</keyword>
<dbReference type="InterPro" id="IPR039043">
    <property type="entry name" value="ZFPL1"/>
</dbReference>
<dbReference type="GO" id="GO:0005794">
    <property type="term" value="C:Golgi apparatus"/>
    <property type="evidence" value="ECO:0007669"/>
    <property type="project" value="TreeGrafter"/>
</dbReference>
<evidence type="ECO:0000256" key="11">
    <source>
        <dbReference type="SAM" id="Phobius"/>
    </source>
</evidence>
<keyword evidence="8 11" id="KW-0472">Membrane</keyword>
<keyword evidence="7 11" id="KW-1133">Transmembrane helix</keyword>
<comment type="similarity">
    <text evidence="2">Belongs to the ZFPL1 family.</text>
</comment>
<feature type="region of interest" description="Disordered" evidence="10">
    <location>
        <begin position="321"/>
        <end position="344"/>
    </location>
</feature>
<accession>A0A8T0NL09</accession>
<evidence type="ECO:0000313" key="14">
    <source>
        <dbReference type="Proteomes" id="UP000823388"/>
    </source>
</evidence>
<feature type="region of interest" description="Disordered" evidence="10">
    <location>
        <begin position="175"/>
        <end position="197"/>
    </location>
</feature>
<proteinExistence type="inferred from homology"/>
<keyword evidence="14" id="KW-1185">Reference proteome</keyword>
<dbReference type="InterPro" id="IPR058731">
    <property type="entry name" value="Znf-B_box_ZFPL1-like"/>
</dbReference>
<comment type="caution">
    <text evidence="13">The sequence shown here is derived from an EMBL/GenBank/DDBJ whole genome shotgun (WGS) entry which is preliminary data.</text>
</comment>
<dbReference type="Proteomes" id="UP000823388">
    <property type="component" value="Chromosome 9K"/>
</dbReference>
<name>A0A8T0NL09_PANVG</name>
<protein>
    <recommendedName>
        <fullName evidence="12">RING-type domain-containing protein</fullName>
    </recommendedName>
</protein>
<dbReference type="GO" id="GO:0008270">
    <property type="term" value="F:zinc ion binding"/>
    <property type="evidence" value="ECO:0007669"/>
    <property type="project" value="UniProtKB-KW"/>
</dbReference>
<dbReference type="PANTHER" id="PTHR12981">
    <property type="entry name" value="ZINC FINGER PROTEIN-LIKE 1"/>
    <property type="match status" value="1"/>
</dbReference>
<organism evidence="13 14">
    <name type="scientific">Panicum virgatum</name>
    <name type="common">Blackwell switchgrass</name>
    <dbReference type="NCBI Taxonomy" id="38727"/>
    <lineage>
        <taxon>Eukaryota</taxon>
        <taxon>Viridiplantae</taxon>
        <taxon>Streptophyta</taxon>
        <taxon>Embryophyta</taxon>
        <taxon>Tracheophyta</taxon>
        <taxon>Spermatophyta</taxon>
        <taxon>Magnoliopsida</taxon>
        <taxon>Liliopsida</taxon>
        <taxon>Poales</taxon>
        <taxon>Poaceae</taxon>
        <taxon>PACMAD clade</taxon>
        <taxon>Panicoideae</taxon>
        <taxon>Panicodae</taxon>
        <taxon>Paniceae</taxon>
        <taxon>Panicinae</taxon>
        <taxon>Panicum</taxon>
        <taxon>Panicum sect. Hiantes</taxon>
    </lineage>
</organism>
<dbReference type="PANTHER" id="PTHR12981:SF0">
    <property type="entry name" value="ZINC FINGER PROTEIN-LIKE 1"/>
    <property type="match status" value="1"/>
</dbReference>
<evidence type="ECO:0000256" key="5">
    <source>
        <dbReference type="ARBA" id="ARBA00022771"/>
    </source>
</evidence>
<evidence type="ECO:0000256" key="8">
    <source>
        <dbReference type="ARBA" id="ARBA00023136"/>
    </source>
</evidence>
<dbReference type="InterPro" id="IPR058730">
    <property type="entry name" value="U-box_ZFPL1-like"/>
</dbReference>
<dbReference type="GO" id="GO:0016020">
    <property type="term" value="C:membrane"/>
    <property type="evidence" value="ECO:0007669"/>
    <property type="project" value="UniProtKB-SubCell"/>
</dbReference>
<dbReference type="InterPro" id="IPR001841">
    <property type="entry name" value="Znf_RING"/>
</dbReference>
<comment type="subcellular location">
    <subcellularLocation>
        <location evidence="1">Membrane</location>
        <topology evidence="1">Single-pass membrane protein</topology>
    </subcellularLocation>
</comment>
<evidence type="ECO:0000256" key="3">
    <source>
        <dbReference type="ARBA" id="ARBA00022692"/>
    </source>
</evidence>